<proteinExistence type="predicted"/>
<comment type="caution">
    <text evidence="2">The sequence shown here is derived from an EMBL/GenBank/DDBJ whole genome shotgun (WGS) entry which is preliminary data.</text>
</comment>
<gene>
    <name evidence="2" type="ORF">ESCO_006722</name>
</gene>
<protein>
    <recommendedName>
        <fullName evidence="4">Protein BNS1</fullName>
    </recommendedName>
</protein>
<dbReference type="EMBL" id="LGSR01000011">
    <property type="protein sequence ID" value="KOS21303.1"/>
    <property type="molecule type" value="Genomic_DNA"/>
</dbReference>
<sequence>MSKVLGDKDVNAQRAELAPGALAKDKHMDVKDVRQIKEVSDVKESKEMKETKEMKEAKDGKDVRSMEYHRQVFRSKMAEEQSRSYVSPSDNIMSPASAKISALRNKSALKAKPKSLFAQASAKKLNGDSPLGAAPLGTRPALQ</sequence>
<feature type="region of interest" description="Disordered" evidence="1">
    <location>
        <begin position="41"/>
        <end position="66"/>
    </location>
</feature>
<dbReference type="OrthoDB" id="5578329at2759"/>
<dbReference type="Proteomes" id="UP000053831">
    <property type="component" value="Unassembled WGS sequence"/>
</dbReference>
<feature type="region of interest" description="Disordered" evidence="1">
    <location>
        <begin position="1"/>
        <end position="28"/>
    </location>
</feature>
<evidence type="ECO:0000313" key="2">
    <source>
        <dbReference type="EMBL" id="KOS21303.1"/>
    </source>
</evidence>
<evidence type="ECO:0008006" key="4">
    <source>
        <dbReference type="Google" id="ProtNLM"/>
    </source>
</evidence>
<evidence type="ECO:0000256" key="1">
    <source>
        <dbReference type="SAM" id="MobiDB-lite"/>
    </source>
</evidence>
<dbReference type="Pfam" id="PF05032">
    <property type="entry name" value="Spo12"/>
    <property type="match status" value="1"/>
</dbReference>
<evidence type="ECO:0000313" key="3">
    <source>
        <dbReference type="Proteomes" id="UP000053831"/>
    </source>
</evidence>
<feature type="compositionally biased region" description="Basic and acidic residues" evidence="1">
    <location>
        <begin position="1"/>
        <end position="11"/>
    </location>
</feature>
<feature type="region of interest" description="Disordered" evidence="1">
    <location>
        <begin position="124"/>
        <end position="143"/>
    </location>
</feature>
<accession>A0A0N0RTV3</accession>
<dbReference type="STRING" id="150374.A0A0N0RTV3"/>
<keyword evidence="3" id="KW-1185">Reference proteome</keyword>
<organism evidence="2 3">
    <name type="scientific">Escovopsis weberi</name>
    <dbReference type="NCBI Taxonomy" id="150374"/>
    <lineage>
        <taxon>Eukaryota</taxon>
        <taxon>Fungi</taxon>
        <taxon>Dikarya</taxon>
        <taxon>Ascomycota</taxon>
        <taxon>Pezizomycotina</taxon>
        <taxon>Sordariomycetes</taxon>
        <taxon>Hypocreomycetidae</taxon>
        <taxon>Hypocreales</taxon>
        <taxon>Hypocreaceae</taxon>
        <taxon>Escovopsis</taxon>
    </lineage>
</organism>
<name>A0A0N0RTV3_ESCWE</name>
<dbReference type="AlphaFoldDB" id="A0A0N0RTV3"/>
<reference evidence="2 3" key="1">
    <citation type="submission" date="2015-07" db="EMBL/GenBank/DDBJ databases">
        <title>The genome of the fungus Escovopsis weberi, a specialized disease agent of ant agriculture.</title>
        <authorList>
            <person name="de Man T.J."/>
            <person name="Stajich J.E."/>
            <person name="Kubicek C.P."/>
            <person name="Chenthamara K."/>
            <person name="Atanasova L."/>
            <person name="Druzhinina I.S."/>
            <person name="Birnbaum S."/>
            <person name="Barribeau S.M."/>
            <person name="Teiling C."/>
            <person name="Suen G."/>
            <person name="Currie C."/>
            <person name="Gerardo N.M."/>
        </authorList>
    </citation>
    <scope>NUCLEOTIDE SEQUENCE [LARGE SCALE GENOMIC DNA]</scope>
</reference>
<dbReference type="InterPro" id="IPR007727">
    <property type="entry name" value="Spo12"/>
</dbReference>